<organism evidence="3 4">
    <name type="scientific">Lophiostoma macrostomum CBS 122681</name>
    <dbReference type="NCBI Taxonomy" id="1314788"/>
    <lineage>
        <taxon>Eukaryota</taxon>
        <taxon>Fungi</taxon>
        <taxon>Dikarya</taxon>
        <taxon>Ascomycota</taxon>
        <taxon>Pezizomycotina</taxon>
        <taxon>Dothideomycetes</taxon>
        <taxon>Pleosporomycetidae</taxon>
        <taxon>Pleosporales</taxon>
        <taxon>Lophiostomataceae</taxon>
        <taxon>Lophiostoma</taxon>
    </lineage>
</organism>
<dbReference type="OrthoDB" id="3364132at2759"/>
<evidence type="ECO:0000256" key="1">
    <source>
        <dbReference type="SAM" id="MobiDB-lite"/>
    </source>
</evidence>
<keyword evidence="4" id="KW-1185">Reference proteome</keyword>
<evidence type="ECO:0000313" key="4">
    <source>
        <dbReference type="Proteomes" id="UP000799324"/>
    </source>
</evidence>
<dbReference type="InterPro" id="IPR057678">
    <property type="entry name" value="DUF7918"/>
</dbReference>
<protein>
    <recommendedName>
        <fullName evidence="2">DUF7918 domain-containing protein</fullName>
    </recommendedName>
</protein>
<sequence>MAILPGAKCEVEIHVDGNPLQEYDDLTEPDSDWKVNKYIQAVSDAQFKLFYMINCGFGPNLSAIVRTYIDGRLVADSAVLPDDIPSTTRFVESGLRSSLNGESYIQPFRFTESSQLVYGVRDETPLGTEVHLHISALGTVSEKSLKWRAISHYTDFDEPIKTHARWCNPSVPAQPDRPWATFTFKYRSRAALEALGILPSSPSAEDSVKQENSPKQELDAGTPVRIKPEPQPDLPIKTEPEDEDDVHDPNLGTTGQDALPTRVTEQNETPSDIKREHEGNLLAGTDAAHDHDVALLVRIKEDVGSGTPGKRERDDDGNDAEDDEEKGNTKPVADRSKKQRLGRLLG</sequence>
<feature type="domain" description="DUF7918" evidence="2">
    <location>
        <begin position="9"/>
        <end position="112"/>
    </location>
</feature>
<proteinExistence type="predicted"/>
<accession>A0A6A6SYN7</accession>
<dbReference type="PANTHER" id="PTHR36223">
    <property type="entry name" value="BETA-LACTAMASE-TYPE TRANSPEPTIDASE FOLD DOMAIN CONTAINING PROTEIN"/>
    <property type="match status" value="1"/>
</dbReference>
<evidence type="ECO:0000313" key="3">
    <source>
        <dbReference type="EMBL" id="KAF2651344.1"/>
    </source>
</evidence>
<dbReference type="EMBL" id="MU004428">
    <property type="protein sequence ID" value="KAF2651344.1"/>
    <property type="molecule type" value="Genomic_DNA"/>
</dbReference>
<dbReference type="Proteomes" id="UP000799324">
    <property type="component" value="Unassembled WGS sequence"/>
</dbReference>
<name>A0A6A6SYN7_9PLEO</name>
<feature type="region of interest" description="Disordered" evidence="1">
    <location>
        <begin position="200"/>
        <end position="287"/>
    </location>
</feature>
<evidence type="ECO:0000259" key="2">
    <source>
        <dbReference type="Pfam" id="PF25534"/>
    </source>
</evidence>
<feature type="domain" description="DUF7918" evidence="2">
    <location>
        <begin position="128"/>
        <end position="201"/>
    </location>
</feature>
<feature type="compositionally biased region" description="Basic residues" evidence="1">
    <location>
        <begin position="337"/>
        <end position="346"/>
    </location>
</feature>
<reference evidence="3" key="1">
    <citation type="journal article" date="2020" name="Stud. Mycol.">
        <title>101 Dothideomycetes genomes: a test case for predicting lifestyles and emergence of pathogens.</title>
        <authorList>
            <person name="Haridas S."/>
            <person name="Albert R."/>
            <person name="Binder M."/>
            <person name="Bloem J."/>
            <person name="Labutti K."/>
            <person name="Salamov A."/>
            <person name="Andreopoulos B."/>
            <person name="Baker S."/>
            <person name="Barry K."/>
            <person name="Bills G."/>
            <person name="Bluhm B."/>
            <person name="Cannon C."/>
            <person name="Castanera R."/>
            <person name="Culley D."/>
            <person name="Daum C."/>
            <person name="Ezra D."/>
            <person name="Gonzalez J."/>
            <person name="Henrissat B."/>
            <person name="Kuo A."/>
            <person name="Liang C."/>
            <person name="Lipzen A."/>
            <person name="Lutzoni F."/>
            <person name="Magnuson J."/>
            <person name="Mondo S."/>
            <person name="Nolan M."/>
            <person name="Ohm R."/>
            <person name="Pangilinan J."/>
            <person name="Park H.-J."/>
            <person name="Ramirez L."/>
            <person name="Alfaro M."/>
            <person name="Sun H."/>
            <person name="Tritt A."/>
            <person name="Yoshinaga Y."/>
            <person name="Zwiers L.-H."/>
            <person name="Turgeon B."/>
            <person name="Goodwin S."/>
            <person name="Spatafora J."/>
            <person name="Crous P."/>
            <person name="Grigoriev I."/>
        </authorList>
    </citation>
    <scope>NUCLEOTIDE SEQUENCE</scope>
    <source>
        <strain evidence="3">CBS 122681</strain>
    </source>
</reference>
<dbReference type="Pfam" id="PF25534">
    <property type="entry name" value="DUF7918"/>
    <property type="match status" value="2"/>
</dbReference>
<feature type="compositionally biased region" description="Basic and acidic residues" evidence="1">
    <location>
        <begin position="206"/>
        <end position="218"/>
    </location>
</feature>
<feature type="compositionally biased region" description="Basic and acidic residues" evidence="1">
    <location>
        <begin position="299"/>
        <end position="314"/>
    </location>
</feature>
<gene>
    <name evidence="3" type="ORF">K491DRAFT_719904</name>
</gene>
<feature type="compositionally biased region" description="Basic and acidic residues" evidence="1">
    <location>
        <begin position="326"/>
        <end position="336"/>
    </location>
</feature>
<dbReference type="PANTHER" id="PTHR36223:SF1">
    <property type="entry name" value="TRANSCRIPTION ELONGATION FACTOR EAF N-TERMINAL DOMAIN-CONTAINING PROTEIN"/>
    <property type="match status" value="1"/>
</dbReference>
<feature type="compositionally biased region" description="Acidic residues" evidence="1">
    <location>
        <begin position="315"/>
        <end position="325"/>
    </location>
</feature>
<dbReference type="AlphaFoldDB" id="A0A6A6SYN7"/>
<feature type="region of interest" description="Disordered" evidence="1">
    <location>
        <begin position="299"/>
        <end position="346"/>
    </location>
</feature>